<evidence type="ECO:0000256" key="1">
    <source>
        <dbReference type="SAM" id="Coils"/>
    </source>
</evidence>
<name>A0A6M3XP54_9ZZZZ</name>
<dbReference type="EMBL" id="MT144801">
    <property type="protein sequence ID" value="QJH99658.1"/>
    <property type="molecule type" value="Genomic_DNA"/>
</dbReference>
<proteinExistence type="predicted"/>
<gene>
    <name evidence="2" type="ORF">TM448B01641_0006</name>
</gene>
<evidence type="ECO:0000313" key="2">
    <source>
        <dbReference type="EMBL" id="QJH99658.1"/>
    </source>
</evidence>
<sequence>MRQRSNPRYIVFAIFLFLLFSLFGIGFCKEVYAQDSTYIKKLESNFNFYQKEIEKLNDNKKLIDEDIKRIEGILTYIRIEYQSEQKRLDSVKAKDIR</sequence>
<keyword evidence="1" id="KW-0175">Coiled coil</keyword>
<protein>
    <submittedName>
        <fullName evidence="2">Uncharacterized protein</fullName>
    </submittedName>
</protein>
<feature type="coiled-coil region" evidence="1">
    <location>
        <begin position="39"/>
        <end position="73"/>
    </location>
</feature>
<reference evidence="2" key="1">
    <citation type="submission" date="2020-03" db="EMBL/GenBank/DDBJ databases">
        <title>The deep terrestrial virosphere.</title>
        <authorList>
            <person name="Holmfeldt K."/>
            <person name="Nilsson E."/>
            <person name="Simone D."/>
            <person name="Lopez-Fernandez M."/>
            <person name="Wu X."/>
            <person name="de Brujin I."/>
            <person name="Lundin D."/>
            <person name="Andersson A."/>
            <person name="Bertilsson S."/>
            <person name="Dopson M."/>
        </authorList>
    </citation>
    <scope>NUCLEOTIDE SEQUENCE</scope>
    <source>
        <strain evidence="2">TM448B01641</strain>
    </source>
</reference>
<accession>A0A6M3XP54</accession>
<organism evidence="2">
    <name type="scientific">viral metagenome</name>
    <dbReference type="NCBI Taxonomy" id="1070528"/>
    <lineage>
        <taxon>unclassified sequences</taxon>
        <taxon>metagenomes</taxon>
        <taxon>organismal metagenomes</taxon>
    </lineage>
</organism>
<dbReference type="AlphaFoldDB" id="A0A6M3XP54"/>